<evidence type="ECO:0000256" key="3">
    <source>
        <dbReference type="ARBA" id="ARBA00022692"/>
    </source>
</evidence>
<dbReference type="Proteomes" id="UP000033710">
    <property type="component" value="Unassembled WGS sequence"/>
</dbReference>
<dbReference type="OrthoDB" id="5371169at2759"/>
<dbReference type="InterPro" id="IPR007915">
    <property type="entry name" value="TMEM258/Ost5"/>
</dbReference>
<comment type="function">
    <text evidence="6">Subunit of the oligosaccharyl transferase (OST) complex that catalyzes the initial transfer of a defined glycan (Glc(3)Man(9)GlcNAc(2) in eukaryotes) from the lipid carrier dolichol-pyrophosphate to an asparagine residue within an Asn-X-Ser/Thr consensus motif in nascent polypeptide chains, the first step in protein N-glycosylation. N-glycosylation occurs cotranslationally and the complex associates with the Sec61 complex at the channel-forming translocon complex that mediates protein translocation across the endoplasmic reticulum (ER). All subunits are required for a maximal enzyme activity.</text>
</comment>
<evidence type="ECO:0000256" key="5">
    <source>
        <dbReference type="ARBA" id="ARBA00023136"/>
    </source>
</evidence>
<evidence type="ECO:0000313" key="8">
    <source>
        <dbReference type="Proteomes" id="UP000033710"/>
    </source>
</evidence>
<feature type="transmembrane region" description="Helical" evidence="6">
    <location>
        <begin position="53"/>
        <end position="78"/>
    </location>
</feature>
<dbReference type="GeneID" id="27665845"/>
<dbReference type="RefSeq" id="XP_016584852.1">
    <property type="nucleotide sequence ID" value="XM_016730568.1"/>
</dbReference>
<evidence type="ECO:0000256" key="2">
    <source>
        <dbReference type="ARBA" id="ARBA00009825"/>
    </source>
</evidence>
<protein>
    <recommendedName>
        <fullName evidence="6">Dolichyl-diphosphooligosaccharide-protein glycosyltransferase subunit OST5</fullName>
    </recommendedName>
</protein>
<evidence type="ECO:0000256" key="4">
    <source>
        <dbReference type="ARBA" id="ARBA00022989"/>
    </source>
</evidence>
<gene>
    <name evidence="7" type="ORF">SPSK_03734</name>
</gene>
<dbReference type="Pfam" id="PF05251">
    <property type="entry name" value="Ost5"/>
    <property type="match status" value="1"/>
</dbReference>
<keyword evidence="5 6" id="KW-0472">Membrane</keyword>
<evidence type="ECO:0000256" key="6">
    <source>
        <dbReference type="RuleBase" id="RU367008"/>
    </source>
</evidence>
<sequence>MDSSLQELWQTASGSPFNPTIGKGSQFLVGFSLLVLGLGLTGSFLLNRTLASISYLGLPASLAVAFGVVYMFCAVGVYV</sequence>
<dbReference type="KEGG" id="ssck:SPSK_03734"/>
<feature type="transmembrane region" description="Helical" evidence="6">
    <location>
        <begin position="27"/>
        <end position="46"/>
    </location>
</feature>
<proteinExistence type="inferred from homology"/>
<organism evidence="7 8">
    <name type="scientific">Sporothrix schenckii 1099-18</name>
    <dbReference type="NCBI Taxonomy" id="1397361"/>
    <lineage>
        <taxon>Eukaryota</taxon>
        <taxon>Fungi</taxon>
        <taxon>Dikarya</taxon>
        <taxon>Ascomycota</taxon>
        <taxon>Pezizomycotina</taxon>
        <taxon>Sordariomycetes</taxon>
        <taxon>Sordariomycetidae</taxon>
        <taxon>Ophiostomatales</taxon>
        <taxon>Ophiostomataceae</taxon>
        <taxon>Sporothrix</taxon>
    </lineage>
</organism>
<dbReference type="GO" id="GO:0008250">
    <property type="term" value="C:oligosaccharyltransferase complex"/>
    <property type="evidence" value="ECO:0007669"/>
    <property type="project" value="UniProtKB-UniRule"/>
</dbReference>
<name>A0A0F2M213_SPOSC</name>
<accession>A0A0F2M213</accession>
<evidence type="ECO:0000256" key="1">
    <source>
        <dbReference type="ARBA" id="ARBA00004141"/>
    </source>
</evidence>
<keyword evidence="3 6" id="KW-0812">Transmembrane</keyword>
<dbReference type="AlphaFoldDB" id="A0A0F2M213"/>
<comment type="caution">
    <text evidence="7">The sequence shown here is derived from an EMBL/GenBank/DDBJ whole genome shotgun (WGS) entry which is preliminary data.</text>
</comment>
<comment type="similarity">
    <text evidence="2 6">Belongs to the OST5 family.</text>
</comment>
<keyword evidence="4 6" id="KW-1133">Transmembrane helix</keyword>
<comment type="subcellular location">
    <subcellularLocation>
        <location evidence="1 6">Membrane</location>
        <topology evidence="1 6">Multi-pass membrane protein</topology>
    </subcellularLocation>
</comment>
<dbReference type="GO" id="GO:0006487">
    <property type="term" value="P:protein N-linked glycosylation"/>
    <property type="evidence" value="ECO:0007669"/>
    <property type="project" value="UniProtKB-UniRule"/>
</dbReference>
<dbReference type="VEuPathDB" id="FungiDB:SPSK_03734"/>
<comment type="subunit">
    <text evidence="6">Component of the oligosaccharyltransferase (OST) complex.</text>
</comment>
<evidence type="ECO:0000313" key="7">
    <source>
        <dbReference type="EMBL" id="KJR82176.1"/>
    </source>
</evidence>
<reference evidence="7 8" key="2">
    <citation type="journal article" date="2015" name="Eukaryot. Cell">
        <title>Asexual propagation of a virulent clone complex in a human and feline outbreak of sporotrichosis.</title>
        <authorList>
            <person name="Teixeira Mde M."/>
            <person name="Rodrigues A.M."/>
            <person name="Tsui C.K."/>
            <person name="de Almeida L.G."/>
            <person name="Van Diepeningen A.D."/>
            <person name="van den Ende B.G."/>
            <person name="Fernandes G.F."/>
            <person name="Kano R."/>
            <person name="Hamelin R.C."/>
            <person name="Lopes-Bezerra L.M."/>
            <person name="Vasconcelos A.T."/>
            <person name="de Hoog S."/>
            <person name="de Camargo Z.P."/>
            <person name="Felipe M.S."/>
        </authorList>
    </citation>
    <scope>NUCLEOTIDE SEQUENCE [LARGE SCALE GENOMIC DNA]</scope>
    <source>
        <strain evidence="7 8">1099-18</strain>
    </source>
</reference>
<dbReference type="EMBL" id="AXCR01000010">
    <property type="protein sequence ID" value="KJR82176.1"/>
    <property type="molecule type" value="Genomic_DNA"/>
</dbReference>
<reference evidence="7 8" key="1">
    <citation type="journal article" date="2014" name="BMC Genomics">
        <title>Comparative genomics of the major fungal agents of human and animal Sporotrichosis: Sporothrix schenckii and Sporothrix brasiliensis.</title>
        <authorList>
            <person name="Teixeira M.M."/>
            <person name="de Almeida L.G."/>
            <person name="Kubitschek-Barreira P."/>
            <person name="Alves F.L."/>
            <person name="Kioshima E.S."/>
            <person name="Abadio A.K."/>
            <person name="Fernandes L."/>
            <person name="Derengowski L.S."/>
            <person name="Ferreira K.S."/>
            <person name="Souza R.C."/>
            <person name="Ruiz J.C."/>
            <person name="de Andrade N.C."/>
            <person name="Paes H.C."/>
            <person name="Nicola A.M."/>
            <person name="Albuquerque P."/>
            <person name="Gerber A.L."/>
            <person name="Martins V.P."/>
            <person name="Peconick L.D."/>
            <person name="Neto A.V."/>
            <person name="Chaucanez C.B."/>
            <person name="Silva P.A."/>
            <person name="Cunha O.L."/>
            <person name="de Oliveira F.F."/>
            <person name="dos Santos T.C."/>
            <person name="Barros A.L."/>
            <person name="Soares M.A."/>
            <person name="de Oliveira L.M."/>
            <person name="Marini M.M."/>
            <person name="Villalobos-Duno H."/>
            <person name="Cunha M.M."/>
            <person name="de Hoog S."/>
            <person name="da Silveira J.F."/>
            <person name="Henrissat B."/>
            <person name="Nino-Vega G.A."/>
            <person name="Cisalpino P.S."/>
            <person name="Mora-Montes H.M."/>
            <person name="Almeida S.R."/>
            <person name="Stajich J.E."/>
            <person name="Lopes-Bezerra L.M."/>
            <person name="Vasconcelos A.T."/>
            <person name="Felipe M.S."/>
        </authorList>
    </citation>
    <scope>NUCLEOTIDE SEQUENCE [LARGE SCALE GENOMIC DNA]</scope>
    <source>
        <strain evidence="7 8">1099-18</strain>
    </source>
</reference>